<reference evidence="1" key="1">
    <citation type="journal article" date="2015" name="Genome Biol. Evol.">
        <title>Organellar Genomes of White Spruce (Picea glauca): Assembly and Annotation.</title>
        <authorList>
            <person name="Jackman S.D."/>
            <person name="Warren R.L."/>
            <person name="Gibb E.A."/>
            <person name="Vandervalk B.P."/>
            <person name="Mohamadi H."/>
            <person name="Chu J."/>
            <person name="Raymond A."/>
            <person name="Pleasance S."/>
            <person name="Coope R."/>
            <person name="Wildung M.R."/>
            <person name="Ritland C.E."/>
            <person name="Bousquet J."/>
            <person name="Jones S.J."/>
            <person name="Bohlmann J."/>
            <person name="Birol I."/>
        </authorList>
    </citation>
    <scope>NUCLEOTIDE SEQUENCE [LARGE SCALE GENOMIC DNA]</scope>
    <source>
        <tissue evidence="1">Flushing bud</tissue>
    </source>
</reference>
<comment type="caution">
    <text evidence="1">The sequence shown here is derived from an EMBL/GenBank/DDBJ whole genome shotgun (WGS) entry which is preliminary data.</text>
</comment>
<sequence>MQPDNPCLPKLRWKQGSSFNLVHIVYRSSVKNLPTLAGIKLNLHLSQYTWHCLQVPLVLIIPFLSNL</sequence>
<name>A0A101M1F4_PICGL</name>
<protein>
    <submittedName>
        <fullName evidence="1">Uncharacterized protein</fullName>
    </submittedName>
</protein>
<gene>
    <name evidence="1" type="ORF">ABT39_MTgene3825</name>
</gene>
<accession>A0A101M1F4</accession>
<evidence type="ECO:0000313" key="1">
    <source>
        <dbReference type="EMBL" id="KUM49276.1"/>
    </source>
</evidence>
<dbReference type="EMBL" id="LKAM01000003">
    <property type="protein sequence ID" value="KUM49276.1"/>
    <property type="molecule type" value="Genomic_DNA"/>
</dbReference>
<organism evidence="1">
    <name type="scientific">Picea glauca</name>
    <name type="common">White spruce</name>
    <name type="synonym">Pinus glauca</name>
    <dbReference type="NCBI Taxonomy" id="3330"/>
    <lineage>
        <taxon>Eukaryota</taxon>
        <taxon>Viridiplantae</taxon>
        <taxon>Streptophyta</taxon>
        <taxon>Embryophyta</taxon>
        <taxon>Tracheophyta</taxon>
        <taxon>Spermatophyta</taxon>
        <taxon>Pinopsida</taxon>
        <taxon>Pinidae</taxon>
        <taxon>Conifers I</taxon>
        <taxon>Pinales</taxon>
        <taxon>Pinaceae</taxon>
        <taxon>Picea</taxon>
    </lineage>
</organism>
<proteinExistence type="predicted"/>
<geneLocation type="mitochondrion" evidence="1"/>
<keyword evidence="1" id="KW-0496">Mitochondrion</keyword>
<dbReference type="AlphaFoldDB" id="A0A101M1F4"/>